<dbReference type="OrthoDB" id="1729737at2759"/>
<dbReference type="Pfam" id="PF13768">
    <property type="entry name" value="VWA_3"/>
    <property type="match status" value="1"/>
</dbReference>
<evidence type="ECO:0000259" key="2">
    <source>
        <dbReference type="PROSITE" id="PS50234"/>
    </source>
</evidence>
<keyword evidence="4" id="KW-1185">Reference proteome</keyword>
<dbReference type="AlphaFoldDB" id="A0A9P3GCD2"/>
<feature type="compositionally biased region" description="Low complexity" evidence="1">
    <location>
        <begin position="570"/>
        <end position="586"/>
    </location>
</feature>
<dbReference type="PANTHER" id="PTHR45737">
    <property type="entry name" value="VON WILLEBRAND FACTOR A DOMAIN-CONTAINING PROTEIN 5A"/>
    <property type="match status" value="1"/>
</dbReference>
<dbReference type="Gene3D" id="3.40.50.410">
    <property type="entry name" value="von Willebrand factor, type A domain"/>
    <property type="match status" value="1"/>
</dbReference>
<name>A0A9P3GCD2_9APHY</name>
<dbReference type="SMART" id="SM00327">
    <property type="entry name" value="VWA"/>
    <property type="match status" value="1"/>
</dbReference>
<dbReference type="InterPro" id="IPR002035">
    <property type="entry name" value="VWF_A"/>
</dbReference>
<sequence>MDLMDNGPASEIRLQLPMCIGQRYGAPPAGMHGAATASPHTRVRFDAHIQMHGAITSVTSPSHAALHAAPHTAHGRASRHRALARLRSPHFLAGDLVLLVAARGLGRPRCVAEHAPRAGSLALQLALVPEFDLAPAARQEFVFVVDRSGSMSGDRIDTARRTLRLLLPTLPSAGTSFNVFSFGSRCDGLWPASRGYANDTLAVARDYVNAMEANYGGTEIGAALLQACSSRDVTKPTTMFVLTDGQVGHSRPSRPYPRLTAPQAHDPDAVFRIVADAVARAAANAPLRVFTLGIGATASSAMCEGIARVGHGTCLMALAAEDIVGKCAALVRAGRSFLLRDVRVDWGLPPGAALTQAPAHIRDLHPGVRLVVFALVEDARAVPVLPKSVTLHATRDGAPLRFAVPVAPVHADEHAVRVVHTLAARRLLTQLEDDRALPEGARRAAAVRLGETYQLAGRYTSFVAVDDDGVRPLPIARPAWAVAAFARREAEKARRARERAARGGDVLDALAGYVDNAVAVGGGFVSGLLRTWFGGAQPAQGSPAPRDEPDADEESVEEGRKPADTDYDSADTYSTMSSLISSSSWTESDDSRPPTPDPETRSPSPDFALDPTRRIPGAYPGDDDGDGPASGPIDDSVQHLLELQTAEGSFEVNDALMQLVGQDILDRDKPAQVDDHLWATAVAVAYCRKRLTGNADLLGCIVEKALEFAIRAGYGDVDFEALVAAAGRLMP</sequence>
<dbReference type="PANTHER" id="PTHR45737:SF6">
    <property type="entry name" value="VON WILLEBRAND FACTOR A DOMAIN-CONTAINING PROTEIN 5A"/>
    <property type="match status" value="1"/>
</dbReference>
<evidence type="ECO:0000313" key="3">
    <source>
        <dbReference type="EMBL" id="GJE93157.1"/>
    </source>
</evidence>
<dbReference type="EMBL" id="BPQB01000030">
    <property type="protein sequence ID" value="GJE93157.1"/>
    <property type="molecule type" value="Genomic_DNA"/>
</dbReference>
<feature type="domain" description="VWFA" evidence="2">
    <location>
        <begin position="140"/>
        <end position="342"/>
    </location>
</feature>
<evidence type="ECO:0000256" key="1">
    <source>
        <dbReference type="SAM" id="MobiDB-lite"/>
    </source>
</evidence>
<feature type="region of interest" description="Disordered" evidence="1">
    <location>
        <begin position="536"/>
        <end position="635"/>
    </location>
</feature>
<accession>A0A9P3GCD2</accession>
<comment type="caution">
    <text evidence="3">The sequence shown here is derived from an EMBL/GenBank/DDBJ whole genome shotgun (WGS) entry which is preliminary data.</text>
</comment>
<dbReference type="PROSITE" id="PS50234">
    <property type="entry name" value="VWFA"/>
    <property type="match status" value="1"/>
</dbReference>
<protein>
    <submittedName>
        <fullName evidence="3">von Willebrand domain-containing protein</fullName>
    </submittedName>
</protein>
<gene>
    <name evidence="3" type="ORF">PsYK624_093160</name>
</gene>
<proteinExistence type="predicted"/>
<organism evidence="3 4">
    <name type="scientific">Phanerochaete sordida</name>
    <dbReference type="NCBI Taxonomy" id="48140"/>
    <lineage>
        <taxon>Eukaryota</taxon>
        <taxon>Fungi</taxon>
        <taxon>Dikarya</taxon>
        <taxon>Basidiomycota</taxon>
        <taxon>Agaricomycotina</taxon>
        <taxon>Agaricomycetes</taxon>
        <taxon>Polyporales</taxon>
        <taxon>Phanerochaetaceae</taxon>
        <taxon>Phanerochaete</taxon>
    </lineage>
</organism>
<reference evidence="3 4" key="1">
    <citation type="submission" date="2021-08" db="EMBL/GenBank/DDBJ databases">
        <title>Draft Genome Sequence of Phanerochaete sordida strain YK-624.</title>
        <authorList>
            <person name="Mori T."/>
            <person name="Dohra H."/>
            <person name="Suzuki T."/>
            <person name="Kawagishi H."/>
            <person name="Hirai H."/>
        </authorList>
    </citation>
    <scope>NUCLEOTIDE SEQUENCE [LARGE SCALE GENOMIC DNA]</scope>
    <source>
        <strain evidence="3 4">YK-624</strain>
    </source>
</reference>
<dbReference type="SUPFAM" id="SSF53300">
    <property type="entry name" value="vWA-like"/>
    <property type="match status" value="1"/>
</dbReference>
<evidence type="ECO:0000313" key="4">
    <source>
        <dbReference type="Proteomes" id="UP000703269"/>
    </source>
</evidence>
<dbReference type="Proteomes" id="UP000703269">
    <property type="component" value="Unassembled WGS sequence"/>
</dbReference>
<dbReference type="InterPro" id="IPR036465">
    <property type="entry name" value="vWFA_dom_sf"/>
</dbReference>